<dbReference type="PROSITE" id="PS51257">
    <property type="entry name" value="PROKAR_LIPOPROTEIN"/>
    <property type="match status" value="1"/>
</dbReference>
<dbReference type="CDD" id="cd08518">
    <property type="entry name" value="PBP2_NikA_DppA_OppA_like_19"/>
    <property type="match status" value="1"/>
</dbReference>
<feature type="domain" description="Solute-binding protein family 5" evidence="6">
    <location>
        <begin position="72"/>
        <end position="431"/>
    </location>
</feature>
<keyword evidence="8" id="KW-1185">Reference proteome</keyword>
<proteinExistence type="inferred from homology"/>
<dbReference type="InterPro" id="IPR039424">
    <property type="entry name" value="SBP_5"/>
</dbReference>
<protein>
    <submittedName>
        <fullName evidence="7">Peptide/nickel transport system substrate-binding protein</fullName>
    </submittedName>
</protein>
<dbReference type="Gene3D" id="3.90.76.10">
    <property type="entry name" value="Dipeptide-binding Protein, Domain 1"/>
    <property type="match status" value="1"/>
</dbReference>
<accession>A0A2P8IBA9</accession>
<dbReference type="GO" id="GO:0042597">
    <property type="term" value="C:periplasmic space"/>
    <property type="evidence" value="ECO:0007669"/>
    <property type="project" value="UniProtKB-ARBA"/>
</dbReference>
<comment type="similarity">
    <text evidence="1">Belongs to the bacterial solute-binding protein 5 family.</text>
</comment>
<feature type="signal peptide" evidence="5">
    <location>
        <begin position="1"/>
        <end position="23"/>
    </location>
</feature>
<dbReference type="SUPFAM" id="SSF53850">
    <property type="entry name" value="Periplasmic binding protein-like II"/>
    <property type="match status" value="1"/>
</dbReference>
<dbReference type="OrthoDB" id="9046151at2"/>
<feature type="region of interest" description="Disordered" evidence="4">
    <location>
        <begin position="341"/>
        <end position="360"/>
    </location>
</feature>
<evidence type="ECO:0000256" key="4">
    <source>
        <dbReference type="SAM" id="MobiDB-lite"/>
    </source>
</evidence>
<name>A0A2P8IBA9_SACCR</name>
<sequence length="526" mass="56936">MRRRRLVSVVVAVGLVAACTSPGGDVTVDTGTSIVIGAGSEPENLNPILGYAPDGAAKVFDGLVSRDASLDLVPALAAEVPTASADGLTWTATLRDGVRFSDGTPLSAQDVVFTYRSVLDDRTNTTIASRFDAVAEVTAPDERTVEFRLSYPYAPFAQQLTLGIVPRKAFDGVDVNSAPFNTAPVGTGPYTVAEWRKGDRLVLRANEDHWNDAPAIKTVTVVFVPDDNARATRMAAGEFDGTVLPPKLAHSYTGKAGYRIVRNPSADYRGLGLPSELPLTSDPRVRRAINLGLNRQAVIDAVLAGAGTPAATPISPHLDDWYDPKASFAHDTAEAERLLDEAGWREGPDGTRSRDGQPARLPVLYPAPDVLRKELALAAASDIAKLGIDAPVEATTFDVMLQRRDEAANVWGGGDPYDPDTAAYTLLHSRYAGQPGYVNMTNYRNARVDAALDTARRSLDPAARRQAYADFQQAYVADPGWAFLVFLDHTYVLRDKWDGQVPQVEPHDHGLVHAVWWNIERWTPKS</sequence>
<dbReference type="Pfam" id="PF00496">
    <property type="entry name" value="SBP_bac_5"/>
    <property type="match status" value="1"/>
</dbReference>
<dbReference type="GO" id="GO:0015833">
    <property type="term" value="P:peptide transport"/>
    <property type="evidence" value="ECO:0007669"/>
    <property type="project" value="TreeGrafter"/>
</dbReference>
<dbReference type="AlphaFoldDB" id="A0A2P8IBA9"/>
<keyword evidence="2" id="KW-0813">Transport</keyword>
<dbReference type="InterPro" id="IPR030678">
    <property type="entry name" value="Peptide/Ni-bd"/>
</dbReference>
<keyword evidence="3 5" id="KW-0732">Signal</keyword>
<dbReference type="EMBL" id="PYAX01000004">
    <property type="protein sequence ID" value="PSL55759.1"/>
    <property type="molecule type" value="Genomic_DNA"/>
</dbReference>
<comment type="caution">
    <text evidence="7">The sequence shown here is derived from an EMBL/GenBank/DDBJ whole genome shotgun (WGS) entry which is preliminary data.</text>
</comment>
<dbReference type="GO" id="GO:1904680">
    <property type="term" value="F:peptide transmembrane transporter activity"/>
    <property type="evidence" value="ECO:0007669"/>
    <property type="project" value="TreeGrafter"/>
</dbReference>
<evidence type="ECO:0000259" key="6">
    <source>
        <dbReference type="Pfam" id="PF00496"/>
    </source>
</evidence>
<dbReference type="PANTHER" id="PTHR30290">
    <property type="entry name" value="PERIPLASMIC BINDING COMPONENT OF ABC TRANSPORTER"/>
    <property type="match status" value="1"/>
</dbReference>
<evidence type="ECO:0000256" key="5">
    <source>
        <dbReference type="SAM" id="SignalP"/>
    </source>
</evidence>
<reference evidence="7 8" key="1">
    <citation type="submission" date="2018-03" db="EMBL/GenBank/DDBJ databases">
        <title>Genomic Encyclopedia of Type Strains, Phase III (KMG-III): the genomes of soil and plant-associated and newly described type strains.</title>
        <authorList>
            <person name="Whitman W."/>
        </authorList>
    </citation>
    <scope>NUCLEOTIDE SEQUENCE [LARGE SCALE GENOMIC DNA]</scope>
    <source>
        <strain evidence="7 8">CGMCC 4.7097</strain>
    </source>
</reference>
<gene>
    <name evidence="7" type="ORF">B0I31_10450</name>
</gene>
<dbReference type="Proteomes" id="UP000241118">
    <property type="component" value="Unassembled WGS sequence"/>
</dbReference>
<evidence type="ECO:0000256" key="3">
    <source>
        <dbReference type="ARBA" id="ARBA00022729"/>
    </source>
</evidence>
<dbReference type="InterPro" id="IPR000914">
    <property type="entry name" value="SBP_5_dom"/>
</dbReference>
<dbReference type="PANTHER" id="PTHR30290:SF9">
    <property type="entry name" value="OLIGOPEPTIDE-BINDING PROTEIN APPA"/>
    <property type="match status" value="1"/>
</dbReference>
<feature type="compositionally biased region" description="Basic and acidic residues" evidence="4">
    <location>
        <begin position="341"/>
        <end position="357"/>
    </location>
</feature>
<dbReference type="GO" id="GO:0043190">
    <property type="term" value="C:ATP-binding cassette (ABC) transporter complex"/>
    <property type="evidence" value="ECO:0007669"/>
    <property type="project" value="InterPro"/>
</dbReference>
<dbReference type="RefSeq" id="WP_106615502.1">
    <property type="nucleotide sequence ID" value="NZ_PYAX01000004.1"/>
</dbReference>
<dbReference type="Gene3D" id="3.40.190.10">
    <property type="entry name" value="Periplasmic binding protein-like II"/>
    <property type="match status" value="1"/>
</dbReference>
<evidence type="ECO:0000256" key="1">
    <source>
        <dbReference type="ARBA" id="ARBA00005695"/>
    </source>
</evidence>
<evidence type="ECO:0000313" key="8">
    <source>
        <dbReference type="Proteomes" id="UP000241118"/>
    </source>
</evidence>
<evidence type="ECO:0000256" key="2">
    <source>
        <dbReference type="ARBA" id="ARBA00022448"/>
    </source>
</evidence>
<dbReference type="PIRSF" id="PIRSF002741">
    <property type="entry name" value="MppA"/>
    <property type="match status" value="1"/>
</dbReference>
<dbReference type="Gene3D" id="3.10.105.10">
    <property type="entry name" value="Dipeptide-binding Protein, Domain 3"/>
    <property type="match status" value="1"/>
</dbReference>
<organism evidence="7 8">
    <name type="scientific">Saccharothrix carnea</name>
    <dbReference type="NCBI Taxonomy" id="1280637"/>
    <lineage>
        <taxon>Bacteria</taxon>
        <taxon>Bacillati</taxon>
        <taxon>Actinomycetota</taxon>
        <taxon>Actinomycetes</taxon>
        <taxon>Pseudonocardiales</taxon>
        <taxon>Pseudonocardiaceae</taxon>
        <taxon>Saccharothrix</taxon>
    </lineage>
</organism>
<feature type="chain" id="PRO_5039677240" evidence="5">
    <location>
        <begin position="24"/>
        <end position="526"/>
    </location>
</feature>
<evidence type="ECO:0000313" key="7">
    <source>
        <dbReference type="EMBL" id="PSL55759.1"/>
    </source>
</evidence>